<keyword evidence="2" id="KW-1185">Reference proteome</keyword>
<protein>
    <submittedName>
        <fullName evidence="1">Uncharacterized protein</fullName>
    </submittedName>
</protein>
<dbReference type="EMBL" id="OX458932">
    <property type="protein sequence ID" value="CAI9084986.1"/>
    <property type="molecule type" value="Genomic_DNA"/>
</dbReference>
<name>A0ABM9IBF6_9BACT</name>
<accession>A0ABM9IBF6</accession>
<proteinExistence type="predicted"/>
<evidence type="ECO:0000313" key="2">
    <source>
        <dbReference type="Proteomes" id="UP001161497"/>
    </source>
</evidence>
<sequence>MSYLDSPAFSIASRLFFYIGTNRKEGVGKQGRIERNFLASLPAQERDLPIHDGDFGFIGLAKLLGAIRRRTGLASPVDDHEARRSCPIPSYPSEVRKFFL</sequence>
<evidence type="ECO:0000313" key="1">
    <source>
        <dbReference type="EMBL" id="CAI9084986.1"/>
    </source>
</evidence>
<reference evidence="1" key="1">
    <citation type="submission" date="2023-03" db="EMBL/GenBank/DDBJ databases">
        <authorList>
            <person name="Cremers G."/>
            <person name="Picone N."/>
        </authorList>
    </citation>
    <scope>NUCLEOTIDE SEQUENCE</scope>
    <source>
        <strain evidence="1">Sample_alias</strain>
    </source>
</reference>
<gene>
    <name evidence="1" type="ORF">MFUM_0604</name>
</gene>
<dbReference type="Proteomes" id="UP001161497">
    <property type="component" value="Chromosome"/>
</dbReference>
<organism evidence="1 2">
    <name type="scientific">Candidatus Methylacidiphilum fumarolicum</name>
    <dbReference type="NCBI Taxonomy" id="591154"/>
    <lineage>
        <taxon>Bacteria</taxon>
        <taxon>Pseudomonadati</taxon>
        <taxon>Verrucomicrobiota</taxon>
        <taxon>Methylacidiphilae</taxon>
        <taxon>Methylacidiphilales</taxon>
        <taxon>Methylacidiphilaceae</taxon>
        <taxon>Methylacidiphilum (ex Ratnadevi et al. 2023)</taxon>
    </lineage>
</organism>